<gene>
    <name evidence="4" type="ORF">BFC18_14185</name>
</gene>
<name>A0A1E7Z9X5_9ALTE</name>
<evidence type="ECO:0000256" key="1">
    <source>
        <dbReference type="ARBA" id="ARBA00023002"/>
    </source>
</evidence>
<dbReference type="PANTHER" id="PTHR13789:SF309">
    <property type="entry name" value="PUTATIVE (AFU_ORTHOLOGUE AFUA_6G14510)-RELATED"/>
    <property type="match status" value="1"/>
</dbReference>
<organism evidence="4 5">
    <name type="scientific">Alteromonas confluentis</name>
    <dbReference type="NCBI Taxonomy" id="1656094"/>
    <lineage>
        <taxon>Bacteria</taxon>
        <taxon>Pseudomonadati</taxon>
        <taxon>Pseudomonadota</taxon>
        <taxon>Gammaproteobacteria</taxon>
        <taxon>Alteromonadales</taxon>
        <taxon>Alteromonadaceae</taxon>
        <taxon>Alteromonas/Salinimonas group</taxon>
        <taxon>Alteromonas</taxon>
    </lineage>
</organism>
<dbReference type="GO" id="GO:0071949">
    <property type="term" value="F:FAD binding"/>
    <property type="evidence" value="ECO:0007669"/>
    <property type="project" value="InterPro"/>
</dbReference>
<dbReference type="InterPro" id="IPR036188">
    <property type="entry name" value="FAD/NAD-bd_sf"/>
</dbReference>
<evidence type="ECO:0000313" key="4">
    <source>
        <dbReference type="EMBL" id="OFC70319.1"/>
    </source>
</evidence>
<feature type="domain" description="FAD-binding" evidence="3">
    <location>
        <begin position="7"/>
        <end position="343"/>
    </location>
</feature>
<comment type="caution">
    <text evidence="4">The sequence shown here is derived from an EMBL/GenBank/DDBJ whole genome shotgun (WGS) entry which is preliminary data.</text>
</comment>
<evidence type="ECO:0000256" key="2">
    <source>
        <dbReference type="ARBA" id="ARBA00023033"/>
    </source>
</evidence>
<accession>A0A1E7Z9X5</accession>
<dbReference type="RefSeq" id="WP_070125962.1">
    <property type="nucleotide sequence ID" value="NZ_MDHN01000029.1"/>
</dbReference>
<dbReference type="Pfam" id="PF01494">
    <property type="entry name" value="FAD_binding_3"/>
    <property type="match status" value="1"/>
</dbReference>
<reference evidence="4 5" key="1">
    <citation type="submission" date="2016-08" db="EMBL/GenBank/DDBJ databases">
        <authorList>
            <person name="Seilhamer J.J."/>
        </authorList>
    </citation>
    <scope>NUCLEOTIDE SEQUENCE [LARGE SCALE GENOMIC DNA]</scope>
    <source>
        <strain evidence="4 5">KCTC 42603</strain>
    </source>
</reference>
<evidence type="ECO:0000313" key="5">
    <source>
        <dbReference type="Proteomes" id="UP000175691"/>
    </source>
</evidence>
<dbReference type="STRING" id="1656094.BFC18_14185"/>
<dbReference type="CDD" id="cd02795">
    <property type="entry name" value="CBM6-CBM35-CBM36_like"/>
    <property type="match status" value="1"/>
</dbReference>
<dbReference type="AlphaFoldDB" id="A0A1E7Z9X5"/>
<sequence length="376" mass="41062">MSACVNKVLIIGGGFSGMSAAIEMSKRGIKVDLIEIDKNWRTDGAGISIGGATIRALRQIGVLDEFKAQGATHAGLDVHAPDGTHLAHIPAPPVVGNEAPCEGAIMRPVLAKILAAKTREYDVNVRLGITFENINDKGDSVEVTFTDGTRGEYDLVVGSDGLMSSARTTLFPDAPKPSYIGQGVWRAILPRIPEIENIHMWMGKNVKVGVNPMSKDEMYMFITENRADNEFIEPATFKERFIALLESFPAPVVQQMKGMLHEKSMIHYRPLESMLMRAPWYSNRVVLIGDTVHATTPHLASGACIGLEDAIVLAEELDDKATLSQALSAFQARRWERCRLVVENSGRLAEIEIEGGDKMEHAGIMRDSAIAMAQPL</sequence>
<dbReference type="Gene3D" id="3.50.50.60">
    <property type="entry name" value="FAD/NAD(P)-binding domain"/>
    <property type="match status" value="1"/>
</dbReference>
<dbReference type="PRINTS" id="PR00420">
    <property type="entry name" value="RNGMNOXGNASE"/>
</dbReference>
<keyword evidence="2" id="KW-0503">Monooxygenase</keyword>
<evidence type="ECO:0000259" key="3">
    <source>
        <dbReference type="Pfam" id="PF01494"/>
    </source>
</evidence>
<keyword evidence="5" id="KW-1185">Reference proteome</keyword>
<dbReference type="OrthoDB" id="9782160at2"/>
<proteinExistence type="predicted"/>
<dbReference type="Proteomes" id="UP000175691">
    <property type="component" value="Unassembled WGS sequence"/>
</dbReference>
<keyword evidence="1" id="KW-0560">Oxidoreductase</keyword>
<dbReference type="InterPro" id="IPR050493">
    <property type="entry name" value="FAD-dep_Monooxygenase_BioMet"/>
</dbReference>
<dbReference type="InterPro" id="IPR002938">
    <property type="entry name" value="FAD-bd"/>
</dbReference>
<dbReference type="EMBL" id="MDHN01000029">
    <property type="protein sequence ID" value="OFC70319.1"/>
    <property type="molecule type" value="Genomic_DNA"/>
</dbReference>
<dbReference type="SUPFAM" id="SSF51905">
    <property type="entry name" value="FAD/NAD(P)-binding domain"/>
    <property type="match status" value="1"/>
</dbReference>
<dbReference type="NCBIfam" id="NF005313">
    <property type="entry name" value="PRK06847.1"/>
    <property type="match status" value="1"/>
</dbReference>
<dbReference type="PANTHER" id="PTHR13789">
    <property type="entry name" value="MONOOXYGENASE"/>
    <property type="match status" value="1"/>
</dbReference>
<protein>
    <recommendedName>
        <fullName evidence="3">FAD-binding domain-containing protein</fullName>
    </recommendedName>
</protein>
<dbReference type="GO" id="GO:0004497">
    <property type="term" value="F:monooxygenase activity"/>
    <property type="evidence" value="ECO:0007669"/>
    <property type="project" value="UniProtKB-KW"/>
</dbReference>